<evidence type="ECO:0000256" key="10">
    <source>
        <dbReference type="ARBA" id="ARBA00033298"/>
    </source>
</evidence>
<dbReference type="PROSITE" id="PS00935">
    <property type="entry name" value="GLYOXALASE_I_2"/>
    <property type="match status" value="1"/>
</dbReference>
<evidence type="ECO:0000256" key="4">
    <source>
        <dbReference type="ARBA" id="ARBA00022723"/>
    </source>
</evidence>
<dbReference type="PROSITE" id="PS51819">
    <property type="entry name" value="VOC"/>
    <property type="match status" value="1"/>
</dbReference>
<comment type="similarity">
    <text evidence="2">Belongs to the glyoxalase I family.</text>
</comment>
<dbReference type="UniPathway" id="UPA00619">
    <property type="reaction ID" value="UER00675"/>
</dbReference>
<organism evidence="14 15">
    <name type="scientific">Malassezia vespertilionis</name>
    <dbReference type="NCBI Taxonomy" id="2020962"/>
    <lineage>
        <taxon>Eukaryota</taxon>
        <taxon>Fungi</taxon>
        <taxon>Dikarya</taxon>
        <taxon>Basidiomycota</taxon>
        <taxon>Ustilaginomycotina</taxon>
        <taxon>Malasseziomycetes</taxon>
        <taxon>Malasseziales</taxon>
        <taxon>Malasseziaceae</taxon>
        <taxon>Malassezia</taxon>
    </lineage>
</organism>
<evidence type="ECO:0000256" key="3">
    <source>
        <dbReference type="ARBA" id="ARBA00012081"/>
    </source>
</evidence>
<dbReference type="Proteomes" id="UP000232875">
    <property type="component" value="Unassembled WGS sequence"/>
</dbReference>
<evidence type="ECO:0000256" key="9">
    <source>
        <dbReference type="ARBA" id="ARBA00032460"/>
    </source>
</evidence>
<keyword evidence="15" id="KW-1185">Reference proteome</keyword>
<evidence type="ECO:0000256" key="1">
    <source>
        <dbReference type="ARBA" id="ARBA00005008"/>
    </source>
</evidence>
<protein>
    <recommendedName>
        <fullName evidence="3">lactoylglutathione lyase</fullName>
        <ecNumber evidence="3">4.4.1.5</ecNumber>
    </recommendedName>
    <alternativeName>
        <fullName evidence="8">Aldoketomutase</fullName>
    </alternativeName>
    <alternativeName>
        <fullName evidence="7">Ketone-aldehyde mutase</fullName>
    </alternativeName>
    <alternativeName>
        <fullName evidence="9">Methylglyoxalase</fullName>
    </alternativeName>
    <alternativeName>
        <fullName evidence="10">S-D-lactoylglutathione methylglyoxal lyase</fullName>
    </alternativeName>
</protein>
<name>A0A2N1J8U9_9BASI</name>
<evidence type="ECO:0000256" key="11">
    <source>
        <dbReference type="PIRSR" id="PIRSR604361-1"/>
    </source>
</evidence>
<feature type="domain" description="VOC" evidence="13">
    <location>
        <begin position="1"/>
        <end position="131"/>
    </location>
</feature>
<gene>
    <name evidence="14" type="primary">GLO1</name>
    <name evidence="14" type="ORF">MVES_002816</name>
</gene>
<sequence>MLRVKDPEKSLAFYQNVLGMDLIHKSDFDDFSLFFLAYPHQKDVPLWQRQGVLELTWNHGTEKDPDFQYHNGNTEPQGFGHIAITVDDIEAACARFEKLGVRFKKRLTDGKMKSIAFIFDPDNYWIEVVSSKVQA</sequence>
<reference evidence="14 15" key="1">
    <citation type="submission" date="2017-10" db="EMBL/GenBank/DDBJ databases">
        <title>A novel species of cold-tolerant Malassezia isolated from bats.</title>
        <authorList>
            <person name="Lorch J.M."/>
            <person name="Palmer J.M."/>
            <person name="Vanderwolf K.J."/>
            <person name="Schmidt K.Z."/>
            <person name="Verant M.L."/>
            <person name="Weller T.J."/>
            <person name="Blehert D.S."/>
        </authorList>
    </citation>
    <scope>NUCLEOTIDE SEQUENCE [LARGE SCALE GENOMIC DNA]</scope>
    <source>
        <strain evidence="14 15">NWHC:44797-103</strain>
    </source>
</reference>
<dbReference type="Pfam" id="PF00903">
    <property type="entry name" value="Glyoxalase"/>
    <property type="match status" value="1"/>
</dbReference>
<dbReference type="InterPro" id="IPR004361">
    <property type="entry name" value="Glyoxalase_1"/>
</dbReference>
<keyword evidence="6" id="KW-0456">Lyase</keyword>
<dbReference type="SUPFAM" id="SSF54593">
    <property type="entry name" value="Glyoxalase/Bleomycin resistance protein/Dihydroxybiphenyl dioxygenase"/>
    <property type="match status" value="1"/>
</dbReference>
<feature type="binding site" description="in other chain" evidence="12">
    <location>
        <position position="127"/>
    </location>
    <ligand>
        <name>Zn(2+)</name>
        <dbReference type="ChEBI" id="CHEBI:29105"/>
        <note>ligand shared between dimeric partners</note>
    </ligand>
</feature>
<dbReference type="AlphaFoldDB" id="A0A2N1J8U9"/>
<feature type="binding site" evidence="12">
    <location>
        <position position="54"/>
    </location>
    <ligand>
        <name>Zn(2+)</name>
        <dbReference type="ChEBI" id="CHEBI:29105"/>
        <note>ligand shared between dimeric partners</note>
    </ligand>
</feature>
<dbReference type="STRING" id="2020962.A0A2N1J8U9"/>
<evidence type="ECO:0000259" key="13">
    <source>
        <dbReference type="PROSITE" id="PS51819"/>
    </source>
</evidence>
<dbReference type="GeneID" id="80902474"/>
<comment type="cofactor">
    <cofactor evidence="12">
        <name>Zn(2+)</name>
        <dbReference type="ChEBI" id="CHEBI:29105"/>
    </cofactor>
    <text evidence="12">Binds 1 zinc ion per subunit. In the homodimer, two zinc ions are bound between subunits.</text>
</comment>
<dbReference type="NCBIfam" id="TIGR00068">
    <property type="entry name" value="glyox_I"/>
    <property type="match status" value="1"/>
</dbReference>
<dbReference type="PANTHER" id="PTHR10374:SF30">
    <property type="entry name" value="LACTOYLGLUTATHIONE LYASE"/>
    <property type="match status" value="1"/>
</dbReference>
<evidence type="ECO:0000256" key="12">
    <source>
        <dbReference type="PIRSR" id="PIRSR604361-3"/>
    </source>
</evidence>
<feature type="binding site" evidence="12">
    <location>
        <position position="81"/>
    </location>
    <ligand>
        <name>Zn(2+)</name>
        <dbReference type="ChEBI" id="CHEBI:29105"/>
        <note>ligand shared between dimeric partners</note>
    </ligand>
</feature>
<keyword evidence="5 12" id="KW-0862">Zinc</keyword>
<keyword evidence="4 12" id="KW-0479">Metal-binding</keyword>
<evidence type="ECO:0000256" key="5">
    <source>
        <dbReference type="ARBA" id="ARBA00022833"/>
    </source>
</evidence>
<dbReference type="InterPro" id="IPR037523">
    <property type="entry name" value="VOC_core"/>
</dbReference>
<comment type="pathway">
    <text evidence="1">Secondary metabolite metabolism; methylglyoxal degradation; (R)-lactate from methylglyoxal: step 1/2.</text>
</comment>
<accession>A0A2N1J8U9</accession>
<dbReference type="GO" id="GO:0004462">
    <property type="term" value="F:lactoylglutathione lyase activity"/>
    <property type="evidence" value="ECO:0007669"/>
    <property type="project" value="UniProtKB-EC"/>
</dbReference>
<dbReference type="GO" id="GO:0046872">
    <property type="term" value="F:metal ion binding"/>
    <property type="evidence" value="ECO:0007669"/>
    <property type="project" value="UniProtKB-KW"/>
</dbReference>
<dbReference type="InterPro" id="IPR018146">
    <property type="entry name" value="Glyoxalase_1_CS"/>
</dbReference>
<feature type="active site" description="Proton donor/acceptor" evidence="11">
    <location>
        <position position="127"/>
    </location>
</feature>
<evidence type="ECO:0000256" key="6">
    <source>
        <dbReference type="ARBA" id="ARBA00023239"/>
    </source>
</evidence>
<evidence type="ECO:0000313" key="15">
    <source>
        <dbReference type="Proteomes" id="UP000232875"/>
    </source>
</evidence>
<evidence type="ECO:0000256" key="2">
    <source>
        <dbReference type="ARBA" id="ARBA00010363"/>
    </source>
</evidence>
<dbReference type="InterPro" id="IPR004360">
    <property type="entry name" value="Glyas_Fos-R_dOase_dom"/>
</dbReference>
<dbReference type="OrthoDB" id="16820at2759"/>
<dbReference type="CDD" id="cd07233">
    <property type="entry name" value="GlxI_Zn"/>
    <property type="match status" value="1"/>
</dbReference>
<dbReference type="EMBL" id="KZ454992">
    <property type="protein sequence ID" value="PKI82964.1"/>
    <property type="molecule type" value="Genomic_DNA"/>
</dbReference>
<evidence type="ECO:0000313" key="14">
    <source>
        <dbReference type="EMBL" id="PKI82964.1"/>
    </source>
</evidence>
<proteinExistence type="inferred from homology"/>
<evidence type="ECO:0000256" key="8">
    <source>
        <dbReference type="ARBA" id="ARBA00030892"/>
    </source>
</evidence>
<evidence type="ECO:0000256" key="7">
    <source>
        <dbReference type="ARBA" id="ARBA00030291"/>
    </source>
</evidence>
<dbReference type="EC" id="4.4.1.5" evidence="3"/>
<dbReference type="RefSeq" id="XP_056063761.1">
    <property type="nucleotide sequence ID" value="XM_056207786.1"/>
</dbReference>
<dbReference type="Gene3D" id="3.10.180.10">
    <property type="entry name" value="2,3-Dihydroxybiphenyl 1,2-Dioxygenase, domain 1"/>
    <property type="match status" value="1"/>
</dbReference>
<dbReference type="InterPro" id="IPR029068">
    <property type="entry name" value="Glyas_Bleomycin-R_OHBP_Dase"/>
</dbReference>
<dbReference type="PANTHER" id="PTHR10374">
    <property type="entry name" value="LACTOYLGLUTATHIONE LYASE GLYOXALASE I"/>
    <property type="match status" value="1"/>
</dbReference>